<evidence type="ECO:0008006" key="4">
    <source>
        <dbReference type="Google" id="ProtNLM"/>
    </source>
</evidence>
<dbReference type="PANTHER" id="PTHR21146:SF2">
    <property type="entry name" value="MEF2BNB-LIKE PROTEIN"/>
    <property type="match status" value="1"/>
</dbReference>
<accession>A0A371G5S4</accession>
<proteinExistence type="predicted"/>
<feature type="compositionally biased region" description="Basic and acidic residues" evidence="1">
    <location>
        <begin position="305"/>
        <end position="315"/>
    </location>
</feature>
<name>A0A371G5S4_MUCPR</name>
<dbReference type="AlphaFoldDB" id="A0A371G5S4"/>
<dbReference type="PANTHER" id="PTHR21146">
    <property type="entry name" value="MEF2B PROTEIN"/>
    <property type="match status" value="1"/>
</dbReference>
<dbReference type="Proteomes" id="UP000257109">
    <property type="component" value="Unassembled WGS sequence"/>
</dbReference>
<dbReference type="OrthoDB" id="19830at2759"/>
<keyword evidence="3" id="KW-1185">Reference proteome</keyword>
<evidence type="ECO:0000313" key="2">
    <source>
        <dbReference type="EMBL" id="RDX85906.1"/>
    </source>
</evidence>
<reference evidence="2" key="1">
    <citation type="submission" date="2018-05" db="EMBL/GenBank/DDBJ databases">
        <title>Draft genome of Mucuna pruriens seed.</title>
        <authorList>
            <person name="Nnadi N.E."/>
            <person name="Vos R."/>
            <person name="Hasami M.H."/>
            <person name="Devisetty U.K."/>
            <person name="Aguiy J.C."/>
        </authorList>
    </citation>
    <scope>NUCLEOTIDE SEQUENCE [LARGE SCALE GENOMIC DNA]</scope>
    <source>
        <strain evidence="2">JCA_2017</strain>
    </source>
</reference>
<protein>
    <recommendedName>
        <fullName evidence="4">Protein MEF2BNB-like protein</fullName>
    </recommendedName>
</protein>
<feature type="non-terminal residue" evidence="2">
    <location>
        <position position="1"/>
    </location>
</feature>
<comment type="caution">
    <text evidence="2">The sequence shown here is derived from an EMBL/GenBank/DDBJ whole genome shotgun (WGS) entry which is preliminary data.</text>
</comment>
<organism evidence="2 3">
    <name type="scientific">Mucuna pruriens</name>
    <name type="common">Velvet bean</name>
    <name type="synonym">Dolichos pruriens</name>
    <dbReference type="NCBI Taxonomy" id="157652"/>
    <lineage>
        <taxon>Eukaryota</taxon>
        <taxon>Viridiplantae</taxon>
        <taxon>Streptophyta</taxon>
        <taxon>Embryophyta</taxon>
        <taxon>Tracheophyta</taxon>
        <taxon>Spermatophyta</taxon>
        <taxon>Magnoliopsida</taxon>
        <taxon>eudicotyledons</taxon>
        <taxon>Gunneridae</taxon>
        <taxon>Pentapetalae</taxon>
        <taxon>rosids</taxon>
        <taxon>fabids</taxon>
        <taxon>Fabales</taxon>
        <taxon>Fabaceae</taxon>
        <taxon>Papilionoideae</taxon>
        <taxon>50 kb inversion clade</taxon>
        <taxon>NPAAA clade</taxon>
        <taxon>indigoferoid/millettioid clade</taxon>
        <taxon>Phaseoleae</taxon>
        <taxon>Mucuna</taxon>
    </lineage>
</organism>
<dbReference type="Pfam" id="PF10167">
    <property type="entry name" value="BORCS8"/>
    <property type="match status" value="1"/>
</dbReference>
<feature type="region of interest" description="Disordered" evidence="1">
    <location>
        <begin position="301"/>
        <end position="340"/>
    </location>
</feature>
<gene>
    <name evidence="2" type="ORF">CR513_32825</name>
</gene>
<evidence type="ECO:0000256" key="1">
    <source>
        <dbReference type="SAM" id="MobiDB-lite"/>
    </source>
</evidence>
<sequence>MNQPKEKTRTTSATATERCASNLSLSLSLLRHILSSLPLHDTSLLAFTNHNCASDSFYMHEFSTVDGFVEISECMAEMAKYVANEPSVGLFFIQHHAQNAVPNVIKVKKNVVEKSHETTLHTEDLEDSVAMVRSMKECGIPIADKMIGEIQNSLVTMATKQPKRGIIHPVSSSQTERASFYALEGNEKRSNYFSNVLKSAKQKASSFKWQQLDTRGSVDFIDEKPQMYPNLPLSATSASITSSFPAIETEELPVSSPVEAETQHEETDVSDISINLLSVAERYDYFKSNKEAKLEEWLAGTGSLDDNRSTGDEKSGVSASGFIYKSPFSNSKSKGPRVQF</sequence>
<dbReference type="STRING" id="157652.A0A371G5S4"/>
<dbReference type="InterPro" id="IPR019320">
    <property type="entry name" value="BORCS8"/>
</dbReference>
<evidence type="ECO:0000313" key="3">
    <source>
        <dbReference type="Proteomes" id="UP000257109"/>
    </source>
</evidence>
<dbReference type="EMBL" id="QJKJ01006661">
    <property type="protein sequence ID" value="RDX85906.1"/>
    <property type="molecule type" value="Genomic_DNA"/>
</dbReference>